<keyword evidence="1" id="KW-0067">ATP-binding</keyword>
<accession>A0ABQ8LT97</accession>
<keyword evidence="1" id="KW-0645">Protease</keyword>
<evidence type="ECO:0000313" key="1">
    <source>
        <dbReference type="EMBL" id="KAI2653141.1"/>
    </source>
</evidence>
<gene>
    <name evidence="1" type="ORF">H4Q32_006520</name>
</gene>
<keyword evidence="1" id="KW-0547">Nucleotide-binding</keyword>
<evidence type="ECO:0000313" key="2">
    <source>
        <dbReference type="Proteomes" id="UP000830375"/>
    </source>
</evidence>
<dbReference type="GO" id="GO:0008233">
    <property type="term" value="F:peptidase activity"/>
    <property type="evidence" value="ECO:0007669"/>
    <property type="project" value="UniProtKB-KW"/>
</dbReference>
<name>A0ABQ8LT97_LABRO</name>
<dbReference type="EMBL" id="JACTAM010000019">
    <property type="protein sequence ID" value="KAI2653141.1"/>
    <property type="molecule type" value="Genomic_DNA"/>
</dbReference>
<organism evidence="1 2">
    <name type="scientific">Labeo rohita</name>
    <name type="common">Indian major carp</name>
    <name type="synonym">Cyprinus rohita</name>
    <dbReference type="NCBI Taxonomy" id="84645"/>
    <lineage>
        <taxon>Eukaryota</taxon>
        <taxon>Metazoa</taxon>
        <taxon>Chordata</taxon>
        <taxon>Craniata</taxon>
        <taxon>Vertebrata</taxon>
        <taxon>Euteleostomi</taxon>
        <taxon>Actinopterygii</taxon>
        <taxon>Neopterygii</taxon>
        <taxon>Teleostei</taxon>
        <taxon>Ostariophysi</taxon>
        <taxon>Cypriniformes</taxon>
        <taxon>Cyprinidae</taxon>
        <taxon>Labeoninae</taxon>
        <taxon>Labeonini</taxon>
        <taxon>Labeo</taxon>
    </lineage>
</organism>
<protein>
    <submittedName>
        <fullName evidence="1">ATP-dependent Clp protease ATP-binding subunit ClpX</fullName>
    </submittedName>
</protein>
<sequence>MLTEYKPKIVRIESVKNTKGSHQTRGICFELLCCLQLESASRRDQMC</sequence>
<keyword evidence="2" id="KW-1185">Reference proteome</keyword>
<dbReference type="GO" id="GO:0005524">
    <property type="term" value="F:ATP binding"/>
    <property type="evidence" value="ECO:0007669"/>
    <property type="project" value="UniProtKB-KW"/>
</dbReference>
<dbReference type="Proteomes" id="UP000830375">
    <property type="component" value="Unassembled WGS sequence"/>
</dbReference>
<dbReference type="GO" id="GO:0006508">
    <property type="term" value="P:proteolysis"/>
    <property type="evidence" value="ECO:0007669"/>
    <property type="project" value="UniProtKB-KW"/>
</dbReference>
<keyword evidence="1" id="KW-0378">Hydrolase</keyword>
<proteinExistence type="predicted"/>
<comment type="caution">
    <text evidence="1">The sequence shown here is derived from an EMBL/GenBank/DDBJ whole genome shotgun (WGS) entry which is preliminary data.</text>
</comment>
<reference evidence="1 2" key="1">
    <citation type="submission" date="2022-01" db="EMBL/GenBank/DDBJ databases">
        <title>A high-quality chromosome-level genome assembly of rohu carp, Labeo rohita.</title>
        <authorList>
            <person name="Arick M.A. II"/>
            <person name="Hsu C.-Y."/>
            <person name="Magbanua Z."/>
            <person name="Pechanova O."/>
            <person name="Grover C."/>
            <person name="Miller E."/>
            <person name="Thrash A."/>
            <person name="Ezzel L."/>
            <person name="Alam S."/>
            <person name="Benzie J."/>
            <person name="Hamilton M."/>
            <person name="Karsi A."/>
            <person name="Lawrence M.L."/>
            <person name="Peterson D.G."/>
        </authorList>
    </citation>
    <scope>NUCLEOTIDE SEQUENCE [LARGE SCALE GENOMIC DNA]</scope>
    <source>
        <strain evidence="2">BAU-BD-2019</strain>
        <tissue evidence="1">Blood</tissue>
    </source>
</reference>